<dbReference type="InterPro" id="IPR024096">
    <property type="entry name" value="NO_sig/Golgi_transp_ligand-bd"/>
</dbReference>
<dbReference type="PANTHER" id="PTHR35090:SF2">
    <property type="entry name" value="ARSR FAMILY TRANSCRIPTIONAL REGULATOR"/>
    <property type="match status" value="1"/>
</dbReference>
<dbReference type="KEGG" id="ipc:IPA_08905"/>
<dbReference type="PANTHER" id="PTHR35090">
    <property type="entry name" value="DNA-DIRECTED RNA POLYMERASE SUBUNIT I"/>
    <property type="match status" value="1"/>
</dbReference>
<organism evidence="1 2">
    <name type="scientific">Ignicoccus pacificus DSM 13166</name>
    <dbReference type="NCBI Taxonomy" id="940294"/>
    <lineage>
        <taxon>Archaea</taxon>
        <taxon>Thermoproteota</taxon>
        <taxon>Thermoprotei</taxon>
        <taxon>Desulfurococcales</taxon>
        <taxon>Desulfurococcaceae</taxon>
        <taxon>Ignicoccus</taxon>
    </lineage>
</organism>
<proteinExistence type="predicted"/>
<dbReference type="Gene3D" id="3.30.1380.20">
    <property type="entry name" value="Trafficking protein particle complex subunit 3"/>
    <property type="match status" value="1"/>
</dbReference>
<accession>A0A977KC27</accession>
<reference evidence="1" key="1">
    <citation type="submission" date="2013-11" db="EMBL/GenBank/DDBJ databases">
        <title>Comparative genomics of Ignicoccus.</title>
        <authorList>
            <person name="Podar M."/>
        </authorList>
    </citation>
    <scope>NUCLEOTIDE SEQUENCE</scope>
    <source>
        <strain evidence="1">DSM 13166</strain>
    </source>
</reference>
<evidence type="ECO:0000313" key="1">
    <source>
        <dbReference type="EMBL" id="UXD22851.1"/>
    </source>
</evidence>
<evidence type="ECO:0000313" key="2">
    <source>
        <dbReference type="Proteomes" id="UP001063698"/>
    </source>
</evidence>
<gene>
    <name evidence="1" type="ORF">IPA_08905</name>
</gene>
<protein>
    <submittedName>
        <fullName evidence="1">Uncharacterized protein</fullName>
    </submittedName>
</protein>
<dbReference type="Proteomes" id="UP001063698">
    <property type="component" value="Chromosome"/>
</dbReference>
<name>A0A977KC27_9CREN</name>
<keyword evidence="2" id="KW-1185">Reference proteome</keyword>
<dbReference type="AlphaFoldDB" id="A0A977KC27"/>
<dbReference type="SUPFAM" id="SSF111126">
    <property type="entry name" value="Ligand-binding domain in the NO signalling and Golgi transport"/>
    <property type="match status" value="1"/>
</dbReference>
<sequence>MAYDLEMQDSKIRIKGSEERVMIVPTKMIAEMGKEFYKIVGDASKVMMREIGKCLGEYMTEVAISELKKEVSQSDLRDLLNAIATFLARSGFGKISVEEEDDGSLKIVVEDAPSKGSNVDCSFEEGVVKGVLEKMTGKKYMVRKLGSDGSRCVVLVKEYK</sequence>
<dbReference type="EMBL" id="CP006868">
    <property type="protein sequence ID" value="UXD22851.1"/>
    <property type="molecule type" value="Genomic_DNA"/>
</dbReference>